<evidence type="ECO:0000313" key="3">
    <source>
        <dbReference type="Proteomes" id="UP000078560"/>
    </source>
</evidence>
<feature type="transmembrane region" description="Helical" evidence="1">
    <location>
        <begin position="32"/>
        <end position="53"/>
    </location>
</feature>
<evidence type="ECO:0000313" key="2">
    <source>
        <dbReference type="EMBL" id="SBS81025.1"/>
    </source>
</evidence>
<dbReference type="Proteomes" id="UP000078560">
    <property type="component" value="Unassembled WGS sequence"/>
</dbReference>
<protein>
    <submittedName>
        <fullName evidence="2">Uncharacterized protein</fullName>
    </submittedName>
</protein>
<keyword evidence="1" id="KW-1133">Transmembrane helix</keyword>
<sequence length="214" mass="25015">MTNSVLEGEKKKKGFCRNCCGKLFSALKGPSITHSILFGICGGMFYYGTYYFYRFIKITYFDTMHVSNESRRRFLEKQMLFYNDMGYNLSMKQSVQVLRPSCFKTAFSTTVMEKRKIGNNVLMTNIDYNFVKALWNGAFTLRLVRMKGRLSSNLCKYYDPVALRLPFQPLHETLSFEHDRTGNEANISVPYHMCTCHWVRIKRERGICEKAARL</sequence>
<reference evidence="3" key="1">
    <citation type="submission" date="2016-05" db="EMBL/GenBank/DDBJ databases">
        <authorList>
            <person name="Naeem Raeece"/>
        </authorList>
    </citation>
    <scope>NUCLEOTIDE SEQUENCE [LARGE SCALE GENOMIC DNA]</scope>
</reference>
<proteinExistence type="predicted"/>
<organism evidence="2 3">
    <name type="scientific">Plasmodium ovale curtisi</name>
    <dbReference type="NCBI Taxonomy" id="864141"/>
    <lineage>
        <taxon>Eukaryota</taxon>
        <taxon>Sar</taxon>
        <taxon>Alveolata</taxon>
        <taxon>Apicomplexa</taxon>
        <taxon>Aconoidasida</taxon>
        <taxon>Haemosporida</taxon>
        <taxon>Plasmodiidae</taxon>
        <taxon>Plasmodium</taxon>
        <taxon>Plasmodium (Plasmodium)</taxon>
    </lineage>
</organism>
<keyword evidence="1" id="KW-0472">Membrane</keyword>
<gene>
    <name evidence="2" type="ORF">POVCU2_0008040</name>
</gene>
<keyword evidence="1" id="KW-0812">Transmembrane</keyword>
<name>A0A1A8VN12_PLAOA</name>
<dbReference type="AlphaFoldDB" id="A0A1A8VN12"/>
<dbReference type="EMBL" id="FLQU01000109">
    <property type="protein sequence ID" value="SBS81025.1"/>
    <property type="molecule type" value="Genomic_DNA"/>
</dbReference>
<accession>A0A1A8VN12</accession>
<evidence type="ECO:0000256" key="1">
    <source>
        <dbReference type="SAM" id="Phobius"/>
    </source>
</evidence>